<comment type="similarity">
    <text evidence="2 3">Belongs to the peptidase M14 family.</text>
</comment>
<comment type="caution">
    <text evidence="5">The sequence shown here is derived from an EMBL/GenBank/DDBJ whole genome shotgun (WGS) entry which is preliminary data.</text>
</comment>
<dbReference type="Proteomes" id="UP001234178">
    <property type="component" value="Unassembled WGS sequence"/>
</dbReference>
<reference evidence="5 6" key="1">
    <citation type="journal article" date="2023" name="Nucleic Acids Res.">
        <title>The hologenome of Daphnia magna reveals possible DNA methylation and microbiome-mediated evolution of the host genome.</title>
        <authorList>
            <person name="Chaturvedi A."/>
            <person name="Li X."/>
            <person name="Dhandapani V."/>
            <person name="Marshall H."/>
            <person name="Kissane S."/>
            <person name="Cuenca-Cambronero M."/>
            <person name="Asole G."/>
            <person name="Calvet F."/>
            <person name="Ruiz-Romero M."/>
            <person name="Marangio P."/>
            <person name="Guigo R."/>
            <person name="Rago D."/>
            <person name="Mirbahai L."/>
            <person name="Eastwood N."/>
            <person name="Colbourne J.K."/>
            <person name="Zhou J."/>
            <person name="Mallon E."/>
            <person name="Orsini L."/>
        </authorList>
    </citation>
    <scope>NUCLEOTIDE SEQUENCE [LARGE SCALE GENOMIC DNA]</scope>
    <source>
        <strain evidence="5">LRV0_1</strain>
    </source>
</reference>
<evidence type="ECO:0000256" key="1">
    <source>
        <dbReference type="ARBA" id="ARBA00001947"/>
    </source>
</evidence>
<evidence type="ECO:0000256" key="2">
    <source>
        <dbReference type="ARBA" id="ARBA00005988"/>
    </source>
</evidence>
<dbReference type="PRINTS" id="PR00765">
    <property type="entry name" value="CRBOXYPTASEA"/>
</dbReference>
<evidence type="ECO:0000259" key="4">
    <source>
        <dbReference type="PROSITE" id="PS52035"/>
    </source>
</evidence>
<comment type="caution">
    <text evidence="3">Lacks conserved residue(s) required for the propagation of feature annotation.</text>
</comment>
<dbReference type="PROSITE" id="PS52035">
    <property type="entry name" value="PEPTIDASE_M14"/>
    <property type="match status" value="1"/>
</dbReference>
<evidence type="ECO:0000256" key="3">
    <source>
        <dbReference type="PROSITE-ProRule" id="PRU01379"/>
    </source>
</evidence>
<dbReference type="SMART" id="SM00631">
    <property type="entry name" value="Zn_pept"/>
    <property type="match status" value="1"/>
</dbReference>
<sequence>MKMSHTVHIADVGELERQEQHNMAQRIAIFNGEKAIDVENYHTYEEVMAYLAELANTNPLVSTKVGGTSEEGRDIVQAIISSDLSANKPVHFFDCNIHAREWITAATCVWIIDQITTGYGSDPEITSLVDQYDWKFVPIANPDGYAYTWNTDRNWRKNRLVNNGSTCVGVDANRNFPIGFAGSGSSSDPCSGSIIFTESIISIDTNIKFFYMPLCIAYHGIAAFSEREASALRVKLVLVLKIN</sequence>
<feature type="domain" description="Peptidase M14" evidence="4">
    <location>
        <begin position="40"/>
        <end position="243"/>
    </location>
</feature>
<protein>
    <recommendedName>
        <fullName evidence="4">Peptidase M14 domain-containing protein</fullName>
    </recommendedName>
</protein>
<dbReference type="PANTHER" id="PTHR11705">
    <property type="entry name" value="PROTEASE FAMILY M14 CARBOXYPEPTIDASE A,B"/>
    <property type="match status" value="1"/>
</dbReference>
<dbReference type="PANTHER" id="PTHR11705:SF91">
    <property type="entry name" value="FI01817P-RELATED"/>
    <property type="match status" value="1"/>
</dbReference>
<name>A0ABQ9YXW4_9CRUS</name>
<proteinExistence type="inferred from homology"/>
<organism evidence="5 6">
    <name type="scientific">Daphnia magna</name>
    <dbReference type="NCBI Taxonomy" id="35525"/>
    <lineage>
        <taxon>Eukaryota</taxon>
        <taxon>Metazoa</taxon>
        <taxon>Ecdysozoa</taxon>
        <taxon>Arthropoda</taxon>
        <taxon>Crustacea</taxon>
        <taxon>Branchiopoda</taxon>
        <taxon>Diplostraca</taxon>
        <taxon>Cladocera</taxon>
        <taxon>Anomopoda</taxon>
        <taxon>Daphniidae</taxon>
        <taxon>Daphnia</taxon>
    </lineage>
</organism>
<gene>
    <name evidence="5" type="ORF">OUZ56_007199</name>
</gene>
<dbReference type="Gene3D" id="3.40.630.10">
    <property type="entry name" value="Zn peptidases"/>
    <property type="match status" value="1"/>
</dbReference>
<comment type="cofactor">
    <cofactor evidence="1">
        <name>Zn(2+)</name>
        <dbReference type="ChEBI" id="CHEBI:29105"/>
    </cofactor>
</comment>
<dbReference type="InterPro" id="IPR000834">
    <property type="entry name" value="Peptidase_M14"/>
</dbReference>
<accession>A0ABQ9YXW4</accession>
<evidence type="ECO:0000313" key="6">
    <source>
        <dbReference type="Proteomes" id="UP001234178"/>
    </source>
</evidence>
<dbReference type="SUPFAM" id="SSF53187">
    <property type="entry name" value="Zn-dependent exopeptidases"/>
    <property type="match status" value="1"/>
</dbReference>
<dbReference type="EMBL" id="JAOYFB010000001">
    <property type="protein sequence ID" value="KAK4005492.1"/>
    <property type="molecule type" value="Genomic_DNA"/>
</dbReference>
<keyword evidence="6" id="KW-1185">Reference proteome</keyword>
<evidence type="ECO:0000313" key="5">
    <source>
        <dbReference type="EMBL" id="KAK4005492.1"/>
    </source>
</evidence>
<dbReference type="Pfam" id="PF00246">
    <property type="entry name" value="Peptidase_M14"/>
    <property type="match status" value="1"/>
</dbReference>